<dbReference type="RefSeq" id="XP_001326139.1">
    <property type="nucleotide sequence ID" value="XM_001326104.1"/>
</dbReference>
<feature type="compositionally biased region" description="Pro residues" evidence="4">
    <location>
        <begin position="506"/>
        <end position="516"/>
    </location>
</feature>
<reference evidence="8" key="2">
    <citation type="journal article" date="2007" name="Science">
        <title>Draft genome sequence of the sexually transmitted pathogen Trichomonas vaginalis.</title>
        <authorList>
            <person name="Carlton J.M."/>
            <person name="Hirt R.P."/>
            <person name="Silva J.C."/>
            <person name="Delcher A.L."/>
            <person name="Schatz M."/>
            <person name="Zhao Q."/>
            <person name="Wortman J.R."/>
            <person name="Bidwell S.L."/>
            <person name="Alsmark U.C.M."/>
            <person name="Besteiro S."/>
            <person name="Sicheritz-Ponten T."/>
            <person name="Noel C.J."/>
            <person name="Dacks J.B."/>
            <person name="Foster P.G."/>
            <person name="Simillion C."/>
            <person name="Van de Peer Y."/>
            <person name="Miranda-Saavedra D."/>
            <person name="Barton G.J."/>
            <person name="Westrop G.D."/>
            <person name="Mueller S."/>
            <person name="Dessi D."/>
            <person name="Fiori P.L."/>
            <person name="Ren Q."/>
            <person name="Paulsen I."/>
            <person name="Zhang H."/>
            <person name="Bastida-Corcuera F.D."/>
            <person name="Simoes-Barbosa A."/>
            <person name="Brown M.T."/>
            <person name="Hayes R.D."/>
            <person name="Mukherjee M."/>
            <person name="Okumura C.Y."/>
            <person name="Schneider R."/>
            <person name="Smith A.J."/>
            <person name="Vanacova S."/>
            <person name="Villalvazo M."/>
            <person name="Haas B.J."/>
            <person name="Pertea M."/>
            <person name="Feldblyum T.V."/>
            <person name="Utterback T.R."/>
            <person name="Shu C.L."/>
            <person name="Osoegawa K."/>
            <person name="de Jong P.J."/>
            <person name="Hrdy I."/>
            <person name="Horvathova L."/>
            <person name="Zubacova Z."/>
            <person name="Dolezal P."/>
            <person name="Malik S.B."/>
            <person name="Logsdon J.M. Jr."/>
            <person name="Henze K."/>
            <person name="Gupta A."/>
            <person name="Wang C.C."/>
            <person name="Dunne R.L."/>
            <person name="Upcroft J.A."/>
            <person name="Upcroft P."/>
            <person name="White O."/>
            <person name="Salzberg S.L."/>
            <person name="Tang P."/>
            <person name="Chiu C.-H."/>
            <person name="Lee Y.-S."/>
            <person name="Embley T.M."/>
            <person name="Coombs G.H."/>
            <person name="Mottram J.C."/>
            <person name="Tachezy J."/>
            <person name="Fraser-Liggett C.M."/>
            <person name="Johnson P.J."/>
        </authorList>
    </citation>
    <scope>NUCLEOTIDE SEQUENCE [LARGE SCALE GENOMIC DNA]</scope>
    <source>
        <strain evidence="8">G3</strain>
    </source>
</reference>
<dbReference type="GO" id="GO:0005737">
    <property type="term" value="C:cytoplasm"/>
    <property type="evidence" value="ECO:0007669"/>
    <property type="project" value="UniProtKB-ARBA"/>
</dbReference>
<proteinExistence type="predicted"/>
<feature type="chain" id="PRO_5002643242" evidence="6">
    <location>
        <begin position="20"/>
        <end position="1060"/>
    </location>
</feature>
<keyword evidence="5" id="KW-0812">Transmembrane</keyword>
<evidence type="ECO:0000256" key="2">
    <source>
        <dbReference type="ARBA" id="ARBA00022801"/>
    </source>
</evidence>
<keyword evidence="5" id="KW-1133">Transmembrane helix</keyword>
<dbReference type="Pfam" id="PF00082">
    <property type="entry name" value="Peptidase_S8"/>
    <property type="match status" value="1"/>
</dbReference>
<sequence length="1060" mass="120438">MLLFFSLFFKLLGAPEDSALYHDHQFYAVNKGQYSGVEGEDLNLPLSSDWDFTGKNIKVGIIASECNSSTPGLKNRISNPCAYAFEGIYRCYGGDEPYLSNDIGSIIAGNKDTSCTTGIAYESQLLCYPFTPKRSRITNTETILKIMANSLNVNIFSLPLFEKCYLDRIFVEESSDKYDSLLGNAILRGRYGLGLIPIMTPDTCNGKSIDPNYRIFQQSRFVINIPATTNRGDRAFYSPKSSNLLFNVPSTDSSIETDAATLSNPVYTENSFGQCTESRITRMQAANAIASGSLALLLQAYPTISWRHLQLSIALTATVNDANHSSWVKNNAGIYYSNIYGFGRLNVKRALEAIHCMKNIPTESYGESKNSYNSPVIPSCRESPLCCVHTIKQNIKFIESISFTFSSTHPTIGDICIEIESPMGTRAPINFPTNTEPNIGSGVHNYTFTCRQFLGENARGKWNVYISAAGCIPTGRIAKTHLRVYGMKKFEFPGPCKKPMDKPKPRPIPTMSPIPTPDENTSSPEEKTPGPEFSPCDKIKVEWKREKCYEEEKKRKEWEEKEREKHREEEKKREEEEKHRKEEEEKRRREDEDREKWNLNPPEKSDIEDPDDEREHGNPDRDHGDRNPDRDPGDRNPDIDHGERDFERPFDDREIVRKFNDRKFERNFDDMKIFSRKYKEIKIREENKAELNFVEEKIEDTGRFSNMEERRDQPPPPPEEEIINPFEQKLSSSKYKQLPTSEDLKFQFVPQISSGSELNPSEELSVSALLSTKANPPISFFYTIGDPDKEGSSSSGNINFPNLTTFNKYKFYPPHNIPKGSQVTFIIHAYLSPTETLAQRLGPFKIKEMTQQVQQYQSIQKNVEIKWPYFIEYKPEVDAFMTITDYDTKNVIKRGVIPNTGFVSFTIPEETKITNGILTVQSLTTVSADPCDVSLRAFVVGDNTNRKINKIKFNVSSCQKISGLEYNVKSPSSMIQTIMFTPTSTPNFAETSPTHCAPTEPENNNQNQHKVIVTITSLCSGFVILVVIGVVITVFKVRQKKKEEETRYHSPDSESDIVAL</sequence>
<dbReference type="InParanoid" id="A2E0B6"/>
<dbReference type="PANTHER" id="PTHR42884:SF14">
    <property type="entry name" value="NEUROENDOCRINE CONVERTASE 1"/>
    <property type="match status" value="1"/>
</dbReference>
<feature type="domain" description="P/Homo B" evidence="7">
    <location>
        <begin position="359"/>
        <end position="490"/>
    </location>
</feature>
<dbReference type="eggNOG" id="KOG3525">
    <property type="taxonomic scope" value="Eukaryota"/>
</dbReference>
<evidence type="ECO:0000256" key="5">
    <source>
        <dbReference type="SAM" id="Phobius"/>
    </source>
</evidence>
<accession>A2E0B6</accession>
<dbReference type="STRING" id="5722.A2E0B6"/>
<evidence type="ECO:0000256" key="3">
    <source>
        <dbReference type="ARBA" id="ARBA00022825"/>
    </source>
</evidence>
<gene>
    <name evidence="8" type="ORF">TVAG_028690</name>
</gene>
<evidence type="ECO:0000256" key="1">
    <source>
        <dbReference type="ARBA" id="ARBA00022670"/>
    </source>
</evidence>
<feature type="transmembrane region" description="Helical" evidence="5">
    <location>
        <begin position="1011"/>
        <end position="1035"/>
    </location>
</feature>
<dbReference type="AlphaFoldDB" id="A2E0B6"/>
<dbReference type="GO" id="GO:0016485">
    <property type="term" value="P:protein processing"/>
    <property type="evidence" value="ECO:0000318"/>
    <property type="project" value="GO_Central"/>
</dbReference>
<dbReference type="OrthoDB" id="300641at2759"/>
<reference evidence="8" key="1">
    <citation type="submission" date="2006-10" db="EMBL/GenBank/DDBJ databases">
        <authorList>
            <person name="Amadeo P."/>
            <person name="Zhao Q."/>
            <person name="Wortman J."/>
            <person name="Fraser-Liggett C."/>
            <person name="Carlton J."/>
        </authorList>
    </citation>
    <scope>NUCLEOTIDE SEQUENCE</scope>
    <source>
        <strain evidence="8">G3</strain>
    </source>
</reference>
<dbReference type="SMR" id="A2E0B6"/>
<dbReference type="VEuPathDB" id="TrichDB:TVAG_028690"/>
<keyword evidence="6" id="KW-0732">Signal</keyword>
<feature type="region of interest" description="Disordered" evidence="4">
    <location>
        <begin position="555"/>
        <end position="652"/>
    </location>
</feature>
<protein>
    <submittedName>
        <fullName evidence="8">Clan SB, family S8, subtilisin-like serine peptidase</fullName>
    </submittedName>
</protein>
<organism evidence="8 9">
    <name type="scientific">Trichomonas vaginalis (strain ATCC PRA-98 / G3)</name>
    <dbReference type="NCBI Taxonomy" id="412133"/>
    <lineage>
        <taxon>Eukaryota</taxon>
        <taxon>Metamonada</taxon>
        <taxon>Parabasalia</taxon>
        <taxon>Trichomonadida</taxon>
        <taxon>Trichomonadidae</taxon>
        <taxon>Trichomonas</taxon>
    </lineage>
</organism>
<dbReference type="VEuPathDB" id="TrichDB:TVAGG3_0556670"/>
<evidence type="ECO:0000256" key="6">
    <source>
        <dbReference type="SAM" id="SignalP"/>
    </source>
</evidence>
<evidence type="ECO:0000256" key="4">
    <source>
        <dbReference type="SAM" id="MobiDB-lite"/>
    </source>
</evidence>
<feature type="compositionally biased region" description="Basic and acidic residues" evidence="4">
    <location>
        <begin position="524"/>
        <end position="536"/>
    </location>
</feature>
<dbReference type="Gene3D" id="3.40.50.200">
    <property type="entry name" value="Peptidase S8/S53 domain"/>
    <property type="match status" value="1"/>
</dbReference>
<dbReference type="SUPFAM" id="SSF52743">
    <property type="entry name" value="Subtilisin-like"/>
    <property type="match status" value="1"/>
</dbReference>
<dbReference type="SUPFAM" id="SSF49785">
    <property type="entry name" value="Galactose-binding domain-like"/>
    <property type="match status" value="1"/>
</dbReference>
<dbReference type="GO" id="GO:0004252">
    <property type="term" value="F:serine-type endopeptidase activity"/>
    <property type="evidence" value="ECO:0000318"/>
    <property type="project" value="GO_Central"/>
</dbReference>
<evidence type="ECO:0000259" key="7">
    <source>
        <dbReference type="PROSITE" id="PS51829"/>
    </source>
</evidence>
<dbReference type="InterPro" id="IPR000209">
    <property type="entry name" value="Peptidase_S8/S53_dom"/>
</dbReference>
<keyword evidence="2" id="KW-0378">Hydrolase</keyword>
<dbReference type="Proteomes" id="UP000001542">
    <property type="component" value="Unassembled WGS sequence"/>
</dbReference>
<keyword evidence="3" id="KW-0720">Serine protease</keyword>
<dbReference type="Gene3D" id="2.60.120.260">
    <property type="entry name" value="Galactose-binding domain-like"/>
    <property type="match status" value="1"/>
</dbReference>
<dbReference type="InterPro" id="IPR002884">
    <property type="entry name" value="P_dom"/>
</dbReference>
<feature type="signal peptide" evidence="6">
    <location>
        <begin position="1"/>
        <end position="19"/>
    </location>
</feature>
<dbReference type="EMBL" id="DS113278">
    <property type="protein sequence ID" value="EAY13916.1"/>
    <property type="molecule type" value="Genomic_DNA"/>
</dbReference>
<feature type="region of interest" description="Disordered" evidence="4">
    <location>
        <begin position="495"/>
        <end position="536"/>
    </location>
</feature>
<dbReference type="PROSITE" id="PS51829">
    <property type="entry name" value="P_HOMO_B"/>
    <property type="match status" value="1"/>
</dbReference>
<dbReference type="GO" id="GO:0012505">
    <property type="term" value="C:endomembrane system"/>
    <property type="evidence" value="ECO:0007669"/>
    <property type="project" value="UniProtKB-ARBA"/>
</dbReference>
<dbReference type="InterPro" id="IPR008979">
    <property type="entry name" value="Galactose-bd-like_sf"/>
</dbReference>
<name>A2E0B6_TRIV3</name>
<dbReference type="InterPro" id="IPR036852">
    <property type="entry name" value="Peptidase_S8/S53_dom_sf"/>
</dbReference>
<keyword evidence="9" id="KW-1185">Reference proteome</keyword>
<evidence type="ECO:0000313" key="8">
    <source>
        <dbReference type="EMBL" id="EAY13916.1"/>
    </source>
</evidence>
<dbReference type="GO" id="GO:0016020">
    <property type="term" value="C:membrane"/>
    <property type="evidence" value="ECO:0000318"/>
    <property type="project" value="GO_Central"/>
</dbReference>
<dbReference type="PANTHER" id="PTHR42884">
    <property type="entry name" value="PROPROTEIN CONVERTASE SUBTILISIN/KEXIN-RELATED"/>
    <property type="match status" value="1"/>
</dbReference>
<dbReference type="KEGG" id="tva:4771903"/>
<dbReference type="Pfam" id="PF01483">
    <property type="entry name" value="P_proprotein"/>
    <property type="match status" value="1"/>
</dbReference>
<keyword evidence="1" id="KW-0645">Protease</keyword>
<evidence type="ECO:0000313" key="9">
    <source>
        <dbReference type="Proteomes" id="UP000001542"/>
    </source>
</evidence>
<keyword evidence="5" id="KW-0472">Membrane</keyword>